<dbReference type="PANTHER" id="PTHR46401">
    <property type="entry name" value="GLYCOSYLTRANSFERASE WBBK-RELATED"/>
    <property type="match status" value="1"/>
</dbReference>
<gene>
    <name evidence="4" type="ORF">UT24_C0055G0011</name>
</gene>
<feature type="non-terminal residue" evidence="4">
    <location>
        <position position="276"/>
    </location>
</feature>
<dbReference type="Pfam" id="PF00534">
    <property type="entry name" value="Glycos_transf_1"/>
    <property type="match status" value="1"/>
</dbReference>
<feature type="domain" description="Glycosyltransferase subfamily 4-like N-terminal" evidence="3">
    <location>
        <begin position="15"/>
        <end position="164"/>
    </location>
</feature>
<dbReference type="Gene3D" id="3.40.50.2000">
    <property type="entry name" value="Glycogen Phosphorylase B"/>
    <property type="match status" value="2"/>
</dbReference>
<dbReference type="Pfam" id="PF13439">
    <property type="entry name" value="Glyco_transf_4"/>
    <property type="match status" value="1"/>
</dbReference>
<dbReference type="GO" id="GO:0016757">
    <property type="term" value="F:glycosyltransferase activity"/>
    <property type="evidence" value="ECO:0007669"/>
    <property type="project" value="InterPro"/>
</dbReference>
<proteinExistence type="predicted"/>
<sequence>MKIAIDISQSIYGTGVSWYTRSLVENLLTLDDQNEYLLFGGSLRRLDELRKFAKGKYYPIPPSLADLIWNRLHVLPIENLIGEVDVFHSSDWTQPPSKAFKVTTVHDLAPLKFPKETPRMIVEVHTRRLKWVKKEVDRIIVPSLAVKKELIEEGFNKERIRVIYEAPRKIFKPTNKRVLKEDYLLAIGVGGRKNTKRIIKAAKGFKLVVVGRKHEEVVSQEGVEYVGVISDEKLAALYSGARALVYPSLYEGFGLPILEAFACDCPVVTSYTGSMA</sequence>
<dbReference type="Proteomes" id="UP000033881">
    <property type="component" value="Unassembled WGS sequence"/>
</dbReference>
<dbReference type="CDD" id="cd03809">
    <property type="entry name" value="GT4_MtfB-like"/>
    <property type="match status" value="1"/>
</dbReference>
<keyword evidence="1 4" id="KW-0808">Transferase</keyword>
<reference evidence="4 5" key="1">
    <citation type="journal article" date="2015" name="Nature">
        <title>rRNA introns, odd ribosomes, and small enigmatic genomes across a large radiation of phyla.</title>
        <authorList>
            <person name="Brown C.T."/>
            <person name="Hug L.A."/>
            <person name="Thomas B.C."/>
            <person name="Sharon I."/>
            <person name="Castelle C.J."/>
            <person name="Singh A."/>
            <person name="Wilkins M.J."/>
            <person name="Williams K.H."/>
            <person name="Banfield J.F."/>
        </authorList>
    </citation>
    <scope>NUCLEOTIDE SEQUENCE [LARGE SCALE GENOMIC DNA]</scope>
</reference>
<protein>
    <submittedName>
        <fullName evidence="4">Glycosyltransferase</fullName>
    </submittedName>
</protein>
<evidence type="ECO:0000313" key="5">
    <source>
        <dbReference type="Proteomes" id="UP000033881"/>
    </source>
</evidence>
<dbReference type="InterPro" id="IPR001296">
    <property type="entry name" value="Glyco_trans_1"/>
</dbReference>
<dbReference type="PANTHER" id="PTHR46401:SF2">
    <property type="entry name" value="GLYCOSYLTRANSFERASE WBBK-RELATED"/>
    <property type="match status" value="1"/>
</dbReference>
<dbReference type="EMBL" id="LBWB01000055">
    <property type="protein sequence ID" value="KKQ97007.1"/>
    <property type="molecule type" value="Genomic_DNA"/>
</dbReference>
<dbReference type="STRING" id="1618574.UT24_C0055G0011"/>
<evidence type="ECO:0000256" key="1">
    <source>
        <dbReference type="ARBA" id="ARBA00022679"/>
    </source>
</evidence>
<name>A0A0G0M139_9BACT</name>
<comment type="caution">
    <text evidence="4">The sequence shown here is derived from an EMBL/GenBank/DDBJ whole genome shotgun (WGS) entry which is preliminary data.</text>
</comment>
<dbReference type="InterPro" id="IPR028098">
    <property type="entry name" value="Glyco_trans_4-like_N"/>
</dbReference>
<dbReference type="SUPFAM" id="SSF53756">
    <property type="entry name" value="UDP-Glycosyltransferase/glycogen phosphorylase"/>
    <property type="match status" value="1"/>
</dbReference>
<evidence type="ECO:0000259" key="3">
    <source>
        <dbReference type="Pfam" id="PF13439"/>
    </source>
</evidence>
<organism evidence="4 5">
    <name type="scientific">Candidatus Woesebacteria bacterium GW2011_GWB1_39_12</name>
    <dbReference type="NCBI Taxonomy" id="1618574"/>
    <lineage>
        <taxon>Bacteria</taxon>
        <taxon>Candidatus Woeseibacteriota</taxon>
    </lineage>
</organism>
<evidence type="ECO:0000259" key="2">
    <source>
        <dbReference type="Pfam" id="PF00534"/>
    </source>
</evidence>
<evidence type="ECO:0000313" key="4">
    <source>
        <dbReference type="EMBL" id="KKQ97007.1"/>
    </source>
</evidence>
<feature type="domain" description="Glycosyl transferase family 1" evidence="2">
    <location>
        <begin position="175"/>
        <end position="274"/>
    </location>
</feature>
<dbReference type="AlphaFoldDB" id="A0A0G0M139"/>
<accession>A0A0G0M139</accession>